<dbReference type="AlphaFoldDB" id="A0A0F4KST9"/>
<evidence type="ECO:0000313" key="7">
    <source>
        <dbReference type="Proteomes" id="UP000033648"/>
    </source>
</evidence>
<evidence type="ECO:0000313" key="6">
    <source>
        <dbReference type="EMBL" id="KJY49737.1"/>
    </source>
</evidence>
<dbReference type="GO" id="GO:0010498">
    <property type="term" value="P:proteasomal protein catabolic process"/>
    <property type="evidence" value="ECO:0007669"/>
    <property type="project" value="InterPro"/>
</dbReference>
<evidence type="ECO:0000256" key="3">
    <source>
        <dbReference type="ARBA" id="ARBA00016748"/>
    </source>
</evidence>
<dbReference type="NCBIfam" id="TIGR03687">
    <property type="entry name" value="pupylate_cterm"/>
    <property type="match status" value="1"/>
</dbReference>
<evidence type="ECO:0000256" key="4">
    <source>
        <dbReference type="ARBA" id="ARBA00032321"/>
    </source>
</evidence>
<proteinExistence type="inferred from homology"/>
<dbReference type="InterPro" id="IPR008515">
    <property type="entry name" value="Ubiquitin-like_Pup"/>
</dbReference>
<name>A0A0F4KST9_9BIFI</name>
<feature type="region of interest" description="Disordered" evidence="5">
    <location>
        <begin position="1"/>
        <end position="39"/>
    </location>
</feature>
<dbReference type="UniPathway" id="UPA00997"/>
<dbReference type="GO" id="GO:0031386">
    <property type="term" value="F:protein tag activity"/>
    <property type="evidence" value="ECO:0007669"/>
    <property type="project" value="InterPro"/>
</dbReference>
<comment type="caution">
    <text evidence="6">The sequence shown here is derived from an EMBL/GenBank/DDBJ whole genome shotgun (WGS) entry which is preliminary data.</text>
</comment>
<dbReference type="OrthoDB" id="3254977at2"/>
<dbReference type="PATRIC" id="fig|1684.4.peg.1132"/>
<dbReference type="GO" id="GO:0019941">
    <property type="term" value="P:modification-dependent protein catabolic process"/>
    <property type="evidence" value="ECO:0007669"/>
    <property type="project" value="InterPro"/>
</dbReference>
<accession>A0A0F4KST9</accession>
<dbReference type="EMBL" id="JWME01000011">
    <property type="protein sequence ID" value="KJY49737.1"/>
    <property type="molecule type" value="Genomic_DNA"/>
</dbReference>
<reference evidence="6 7" key="1">
    <citation type="submission" date="2014-12" db="EMBL/GenBank/DDBJ databases">
        <title>Comparative genomics of the lactic acid bacteria isolated from the honey bee gut.</title>
        <authorList>
            <person name="Ellegaard K.M."/>
            <person name="Tamarit D."/>
            <person name="Javelind E."/>
            <person name="Olofsson T."/>
            <person name="Andersson S.G."/>
            <person name="Vasquez A."/>
        </authorList>
    </citation>
    <scope>NUCLEOTIDE SEQUENCE [LARGE SCALE GENOMIC DNA]</scope>
    <source>
        <strain evidence="6 7">Bin2</strain>
    </source>
</reference>
<dbReference type="GO" id="GO:0070628">
    <property type="term" value="F:proteasome binding"/>
    <property type="evidence" value="ECO:0007669"/>
    <property type="project" value="InterPro"/>
</dbReference>
<organism evidence="6 7">
    <name type="scientific">Bifidobacterium asteroides</name>
    <dbReference type="NCBI Taxonomy" id="1684"/>
    <lineage>
        <taxon>Bacteria</taxon>
        <taxon>Bacillati</taxon>
        <taxon>Actinomycetota</taxon>
        <taxon>Actinomycetes</taxon>
        <taxon>Bifidobacteriales</taxon>
        <taxon>Bifidobacteriaceae</taxon>
        <taxon>Bifidobacterium</taxon>
    </lineage>
</organism>
<evidence type="ECO:0000256" key="2">
    <source>
        <dbReference type="ARBA" id="ARBA00010616"/>
    </source>
</evidence>
<comment type="similarity">
    <text evidence="2">Belongs to the prokaryotic ubiquitin-like protein family.</text>
</comment>
<feature type="compositionally biased region" description="Polar residues" evidence="5">
    <location>
        <begin position="1"/>
        <end position="25"/>
    </location>
</feature>
<dbReference type="GO" id="GO:0070490">
    <property type="term" value="P:protein pupylation"/>
    <property type="evidence" value="ECO:0007669"/>
    <property type="project" value="InterPro"/>
</dbReference>
<dbReference type="Pfam" id="PF05639">
    <property type="entry name" value="Pup"/>
    <property type="match status" value="1"/>
</dbReference>
<protein>
    <recommendedName>
        <fullName evidence="3">Prokaryotic ubiquitin-like protein Pup</fullName>
    </recommendedName>
    <alternativeName>
        <fullName evidence="4">Bacterial ubiquitin-like modifier</fullName>
    </alternativeName>
</protein>
<comment type="pathway">
    <text evidence="1">Protein degradation; proteasomal Pup-dependent pathway.</text>
</comment>
<dbReference type="Proteomes" id="UP000033648">
    <property type="component" value="Unassembled WGS sequence"/>
</dbReference>
<gene>
    <name evidence="6" type="ORF">JF69_10440</name>
</gene>
<sequence>MAEASQQGRHVAAGQQQEQEENLPQTGAHKQGQTAESDLDAVLDDIETTLETNAKEYVQGFVQKGGQ</sequence>
<evidence type="ECO:0000256" key="1">
    <source>
        <dbReference type="ARBA" id="ARBA00004707"/>
    </source>
</evidence>
<evidence type="ECO:0000256" key="5">
    <source>
        <dbReference type="SAM" id="MobiDB-lite"/>
    </source>
</evidence>